<protein>
    <submittedName>
        <fullName evidence="2">Uncharacterized protein</fullName>
    </submittedName>
</protein>
<evidence type="ECO:0000313" key="2">
    <source>
        <dbReference type="EMBL" id="TKS17474.1"/>
    </source>
</evidence>
<feature type="region of interest" description="Disordered" evidence="1">
    <location>
        <begin position="225"/>
        <end position="250"/>
    </location>
</feature>
<sequence>METPERDRARTAGRERISKGQATRRWGTRRISKGQATSRGGRGGSRRDTQQAAGDAADLEGTGRGGSNRDNHSGGHLPQLGRRRPGLGSGHIAQELGDGEESQHLGTSAATECGTPTRYSSPRNPQAQRSAPDTSARPPACEHRQRPPLPPNAPNGLERVTAAVAGIRTSPLRSAKPLGALGLPAPWHEGNPGFRPPPPGRRGKLRGARQLPAPWNERGLLRPHAHAADKQPQRAQRLGAGPGDGGRNRDVAPSRWARWGCLLPRISSPNAPNGLERVTGTVAGIVTSRQAVGRVGAAYWLARALANQSACAPAAADKQPQRAQRLGAGHRDGGRNHDVAPSRWARWGCLLVGTSAGKSDKATLPLTIPRRVFKSSAKDSTRRSVGIVLQGGPRGSFAARAWPTARASGAKRPLLQVGNRTAGARVASSPDSDLEAFSHNPTHGSFAPLAFQPSAMTNCANQRFLSY</sequence>
<organism evidence="2">
    <name type="scientific">Populus alba</name>
    <name type="common">White poplar</name>
    <dbReference type="NCBI Taxonomy" id="43335"/>
    <lineage>
        <taxon>Eukaryota</taxon>
        <taxon>Viridiplantae</taxon>
        <taxon>Streptophyta</taxon>
        <taxon>Embryophyta</taxon>
        <taxon>Tracheophyta</taxon>
        <taxon>Spermatophyta</taxon>
        <taxon>Magnoliopsida</taxon>
        <taxon>eudicotyledons</taxon>
        <taxon>Gunneridae</taxon>
        <taxon>Pentapetalae</taxon>
        <taxon>rosids</taxon>
        <taxon>fabids</taxon>
        <taxon>Malpighiales</taxon>
        <taxon>Salicaceae</taxon>
        <taxon>Saliceae</taxon>
        <taxon>Populus</taxon>
    </lineage>
</organism>
<name>A0A4U5R1N2_POPAL</name>
<evidence type="ECO:0000256" key="1">
    <source>
        <dbReference type="SAM" id="MobiDB-lite"/>
    </source>
</evidence>
<feature type="compositionally biased region" description="Basic and acidic residues" evidence="1">
    <location>
        <begin position="1"/>
        <end position="18"/>
    </location>
</feature>
<feature type="region of interest" description="Disordered" evidence="1">
    <location>
        <begin position="183"/>
        <end position="206"/>
    </location>
</feature>
<dbReference type="EMBL" id="RCHU01000027">
    <property type="protein sequence ID" value="TKS17474.1"/>
    <property type="molecule type" value="Genomic_DNA"/>
</dbReference>
<reference evidence="2" key="1">
    <citation type="submission" date="2018-10" db="EMBL/GenBank/DDBJ databases">
        <title>Population genomic analysis revealed the cold adaptation of white poplar.</title>
        <authorList>
            <person name="Liu Y.-J."/>
        </authorList>
    </citation>
    <scope>NUCLEOTIDE SEQUENCE [LARGE SCALE GENOMIC DNA]</scope>
    <source>
        <strain evidence="2">PAL-ZL1</strain>
    </source>
</reference>
<feature type="region of interest" description="Disordered" evidence="1">
    <location>
        <begin position="1"/>
        <end position="156"/>
    </location>
</feature>
<dbReference type="STRING" id="43335.A0A4U5R1N2"/>
<comment type="caution">
    <text evidence="2">The sequence shown here is derived from an EMBL/GenBank/DDBJ whole genome shotgun (WGS) entry which is preliminary data.</text>
</comment>
<dbReference type="AlphaFoldDB" id="A0A4U5R1N2"/>
<accession>A0A4U5R1N2</accession>
<gene>
    <name evidence="2" type="ORF">D5086_0000012980</name>
</gene>
<proteinExistence type="predicted"/>
<feature type="compositionally biased region" description="Polar residues" evidence="1">
    <location>
        <begin position="117"/>
        <end position="133"/>
    </location>
</feature>